<comment type="caution">
    <text evidence="2">The sequence shown here is derived from an EMBL/GenBank/DDBJ whole genome shotgun (WGS) entry which is preliminary data.</text>
</comment>
<dbReference type="RefSeq" id="WP_034888158.1">
    <property type="nucleotide sequence ID" value="NZ_JRUQ01000011.1"/>
</dbReference>
<evidence type="ECO:0000313" key="2">
    <source>
        <dbReference type="EMBL" id="KGT95602.1"/>
    </source>
</evidence>
<protein>
    <submittedName>
        <fullName evidence="2">Uncharacterized protein</fullName>
    </submittedName>
</protein>
<dbReference type="Proteomes" id="UP000030351">
    <property type="component" value="Unassembled WGS sequence"/>
</dbReference>
<gene>
    <name evidence="2" type="ORF">NG99_02690</name>
</gene>
<keyword evidence="1" id="KW-0732">Signal</keyword>
<accession>A0A0A3Z963</accession>
<reference evidence="2 3" key="1">
    <citation type="submission" date="2014-10" db="EMBL/GenBank/DDBJ databases">
        <title>Genome sequence of Erwinia typographi M043b.</title>
        <authorList>
            <person name="Chan K.-G."/>
            <person name="Tan W.-S."/>
        </authorList>
    </citation>
    <scope>NUCLEOTIDE SEQUENCE [LARGE SCALE GENOMIC DNA]</scope>
    <source>
        <strain evidence="2 3">M043b</strain>
    </source>
</reference>
<proteinExistence type="predicted"/>
<keyword evidence="3" id="KW-1185">Reference proteome</keyword>
<feature type="chain" id="PRO_5002005925" evidence="1">
    <location>
        <begin position="22"/>
        <end position="69"/>
    </location>
</feature>
<dbReference type="STRING" id="371042.NG99_02690"/>
<organism evidence="2 3">
    <name type="scientific">Erwinia typographi</name>
    <dbReference type="NCBI Taxonomy" id="371042"/>
    <lineage>
        <taxon>Bacteria</taxon>
        <taxon>Pseudomonadati</taxon>
        <taxon>Pseudomonadota</taxon>
        <taxon>Gammaproteobacteria</taxon>
        <taxon>Enterobacterales</taxon>
        <taxon>Erwiniaceae</taxon>
        <taxon>Erwinia</taxon>
    </lineage>
</organism>
<feature type="signal peptide" evidence="1">
    <location>
        <begin position="1"/>
        <end position="21"/>
    </location>
</feature>
<dbReference type="EMBL" id="JRUQ01000011">
    <property type="protein sequence ID" value="KGT95602.1"/>
    <property type="molecule type" value="Genomic_DNA"/>
</dbReference>
<dbReference type="PROSITE" id="PS51257">
    <property type="entry name" value="PROKAR_LIPOPROTEIN"/>
    <property type="match status" value="1"/>
</dbReference>
<evidence type="ECO:0000256" key="1">
    <source>
        <dbReference type="SAM" id="SignalP"/>
    </source>
</evidence>
<evidence type="ECO:0000313" key="3">
    <source>
        <dbReference type="Proteomes" id="UP000030351"/>
    </source>
</evidence>
<name>A0A0A3Z963_9GAMM</name>
<dbReference type="AlphaFoldDB" id="A0A0A3Z963"/>
<sequence>MMERGLKALCGVTLMAAVVLAGGCRDNTQESTEIKFVNVEQVLKDSGLLAQEAGLMGSDMTALTFILIS</sequence>